<evidence type="ECO:0000313" key="2">
    <source>
        <dbReference type="Proteomes" id="UP000789901"/>
    </source>
</evidence>
<accession>A0ABN7WE59</accession>
<sequence>YIEEFSIKIADYNPIGPTAYIPLPKTIPKHNNGIINIQNNDNWCFGRCILGVLYLVKVYSERNPHRLYRAFIEELNIDNTPILVLDSTLVYQKFKKNNPEISLYVYE</sequence>
<proteinExistence type="predicted"/>
<evidence type="ECO:0000313" key="1">
    <source>
        <dbReference type="EMBL" id="CAG8827855.1"/>
    </source>
</evidence>
<gene>
    <name evidence="1" type="ORF">GMARGA_LOCUS29535</name>
</gene>
<name>A0ABN7WE59_GIGMA</name>
<reference evidence="1 2" key="1">
    <citation type="submission" date="2021-06" db="EMBL/GenBank/DDBJ databases">
        <authorList>
            <person name="Kallberg Y."/>
            <person name="Tangrot J."/>
            <person name="Rosling A."/>
        </authorList>
    </citation>
    <scope>NUCLEOTIDE SEQUENCE [LARGE SCALE GENOMIC DNA]</scope>
    <source>
        <strain evidence="1 2">120-4 pot B 10/14</strain>
    </source>
</reference>
<comment type="caution">
    <text evidence="1">The sequence shown here is derived from an EMBL/GenBank/DDBJ whole genome shotgun (WGS) entry which is preliminary data.</text>
</comment>
<protein>
    <submittedName>
        <fullName evidence="1">21153_t:CDS:1</fullName>
    </submittedName>
</protein>
<feature type="non-terminal residue" evidence="1">
    <location>
        <position position="1"/>
    </location>
</feature>
<dbReference type="EMBL" id="CAJVQB010039914">
    <property type="protein sequence ID" value="CAG8827855.1"/>
    <property type="molecule type" value="Genomic_DNA"/>
</dbReference>
<keyword evidence="2" id="KW-1185">Reference proteome</keyword>
<dbReference type="Proteomes" id="UP000789901">
    <property type="component" value="Unassembled WGS sequence"/>
</dbReference>
<organism evidence="1 2">
    <name type="scientific">Gigaspora margarita</name>
    <dbReference type="NCBI Taxonomy" id="4874"/>
    <lineage>
        <taxon>Eukaryota</taxon>
        <taxon>Fungi</taxon>
        <taxon>Fungi incertae sedis</taxon>
        <taxon>Mucoromycota</taxon>
        <taxon>Glomeromycotina</taxon>
        <taxon>Glomeromycetes</taxon>
        <taxon>Diversisporales</taxon>
        <taxon>Gigasporaceae</taxon>
        <taxon>Gigaspora</taxon>
    </lineage>
</organism>